<dbReference type="InterPro" id="IPR018511">
    <property type="entry name" value="Hemolysin-typ_Ca-bd_CS"/>
</dbReference>
<dbReference type="InterPro" id="IPR011049">
    <property type="entry name" value="Serralysin-like_metalloprot_C"/>
</dbReference>
<feature type="region of interest" description="Disordered" evidence="2">
    <location>
        <begin position="32"/>
        <end position="61"/>
    </location>
</feature>
<reference evidence="3 4" key="1">
    <citation type="submission" date="2018-03" db="EMBL/GenBank/DDBJ databases">
        <title>Comparative analysis of microorganisms from saline springs in Andes Mountain Range, Colombia.</title>
        <authorList>
            <person name="Rubin E."/>
        </authorList>
    </citation>
    <scope>NUCLEOTIDE SEQUENCE [LARGE SCALE GENOMIC DNA]</scope>
    <source>
        <strain evidence="3 4">USBA 854</strain>
    </source>
</reference>
<dbReference type="NCBIfam" id="TIGR03661">
    <property type="entry name" value="T1SS_VCA0849"/>
    <property type="match status" value="1"/>
</dbReference>
<comment type="caution">
    <text evidence="3">The sequence shown here is derived from an EMBL/GenBank/DDBJ whole genome shotgun (WGS) entry which is preliminary data.</text>
</comment>
<dbReference type="RefSeq" id="WP_146132030.1">
    <property type="nucleotide sequence ID" value="NZ_PVTM01000029.1"/>
</dbReference>
<sequence length="930" mass="94587">PGAEGSDSFSYTLTDADGDTATATVSLSIAKDSTPSLIPGEGQVSEAGLPDGSSPETDYETTGGGFAIETGSDSVGSIVITSVVVQGVDVTGGGTVQGDYGSLEVTVNDDGVYSWTYTLDDNTLDHESQGPASDGVRDAFTVVLTDSDGDSTTEVLNIGIIDDVPVATIDTGSVQSGGSLTVTAAAGLLANDTLGADGAEVTAVDTTGIQGSLVWNPDGSYTYTAIPDATYSDVFTYTITDGDGDTSTATLTLGVTDGSPTAPMADVTVNEAALDLAQDGDDLAAGTVEGSDPSNTAETISGTLAATDPNGDALTYTAGTFTGSYGTLTIDTAGNYTYTLTAPVDGPTADNSTDTIDNAESFSYTVTDANGNSSSGTLTVDIIDDAPFMIEPEKGYLVNLAGQSVSAIPLDIDSNIDNNYGADQGGTISFAGITDSGTPSELTASGSLIYLYTDGLTLVGSTLANSSYSNVASSENESYKVFTVELNPDADLTESSDTYSFTLHQQIDGGASTFSVAEGGYTPSGGNSPYYFLDDTSGDDRDILLTPTEAGSTVNTSKNDFATGTQMTIGGNEGIRIDFVKGLAGNANKGPVTYDSHYTVQGAGAIIGVKSGTSTVRIAAYDDYDDGISADPDDISIGNGDIDTITAVVIQYGEESLTVYSGTESATVGGQTFTLVWDDPDYTGQVLVGGVVDGTALAAVTDDGFSSLEFHYDAGTAFTVNSFSGVAVTPGEAVDFALDLNLTDADGDTALIEDAISLQLSPDDHVIEMGTDNDDTLDAGTDQASTLVGLAGDDALSGDSGDDILVGGPGNDSLAGGAGADTFVWNFGDQGTSTDPAEDTVMDFTSSQGDVLDISDLLSNMSDGADLSGYIQAEESGSDTILYISSEGSLTADDVSAADQTILLSNVDMGEMDATQFLQSLINEGQLDIE</sequence>
<dbReference type="GO" id="GO:0005509">
    <property type="term" value="F:calcium ion binding"/>
    <property type="evidence" value="ECO:0007669"/>
    <property type="project" value="InterPro"/>
</dbReference>
<dbReference type="InterPro" id="IPR019960">
    <property type="entry name" value="T1SS_VCA0849"/>
</dbReference>
<gene>
    <name evidence="3" type="ORF">BCL64_1292</name>
</gene>
<keyword evidence="1" id="KW-0106">Calcium</keyword>
<evidence type="ECO:0000313" key="4">
    <source>
        <dbReference type="Proteomes" id="UP000239896"/>
    </source>
</evidence>
<dbReference type="PROSITE" id="PS00330">
    <property type="entry name" value="HEMOLYSIN_CALCIUM"/>
    <property type="match status" value="2"/>
</dbReference>
<dbReference type="NCBIfam" id="TIGR01965">
    <property type="entry name" value="VCBS_repeat"/>
    <property type="match status" value="1"/>
</dbReference>
<evidence type="ECO:0000313" key="3">
    <source>
        <dbReference type="EMBL" id="PRY65371.1"/>
    </source>
</evidence>
<name>A0A2T0V5C6_9GAMM</name>
<dbReference type="AlphaFoldDB" id="A0A2T0V5C6"/>
<dbReference type="Pfam" id="PF00353">
    <property type="entry name" value="HemolysinCabind"/>
    <property type="match status" value="1"/>
</dbReference>
<dbReference type="PRINTS" id="PR00313">
    <property type="entry name" value="CABNDNGRPT"/>
</dbReference>
<dbReference type="Pfam" id="PF17963">
    <property type="entry name" value="Big_9"/>
    <property type="match status" value="2"/>
</dbReference>
<dbReference type="InterPro" id="IPR010221">
    <property type="entry name" value="VCBS_dom"/>
</dbReference>
<dbReference type="SUPFAM" id="SSF51120">
    <property type="entry name" value="beta-Roll"/>
    <property type="match status" value="1"/>
</dbReference>
<evidence type="ECO:0000256" key="2">
    <source>
        <dbReference type="SAM" id="MobiDB-lite"/>
    </source>
</evidence>
<dbReference type="Gene3D" id="2.150.10.10">
    <property type="entry name" value="Serralysin-like metalloprotease, C-terminal"/>
    <property type="match status" value="1"/>
</dbReference>
<dbReference type="InterPro" id="IPR001343">
    <property type="entry name" value="Hemolysn_Ca-bd"/>
</dbReference>
<dbReference type="Proteomes" id="UP000239896">
    <property type="component" value="Unassembled WGS sequence"/>
</dbReference>
<accession>A0A2T0V5C6</accession>
<evidence type="ECO:0000256" key="1">
    <source>
        <dbReference type="ARBA" id="ARBA00022837"/>
    </source>
</evidence>
<keyword evidence="4" id="KW-1185">Reference proteome</keyword>
<organism evidence="3 4">
    <name type="scientific">Halomonas ventosae</name>
    <dbReference type="NCBI Taxonomy" id="229007"/>
    <lineage>
        <taxon>Bacteria</taxon>
        <taxon>Pseudomonadati</taxon>
        <taxon>Pseudomonadota</taxon>
        <taxon>Gammaproteobacteria</taxon>
        <taxon>Oceanospirillales</taxon>
        <taxon>Halomonadaceae</taxon>
        <taxon>Halomonas</taxon>
    </lineage>
</organism>
<proteinExistence type="predicted"/>
<dbReference type="EMBL" id="PVTM01000029">
    <property type="protein sequence ID" value="PRY65371.1"/>
    <property type="molecule type" value="Genomic_DNA"/>
</dbReference>
<feature type="non-terminal residue" evidence="3">
    <location>
        <position position="1"/>
    </location>
</feature>
<protein>
    <submittedName>
        <fullName evidence="3">Putative secreted protein (Type I secretion substrate)</fullName>
    </submittedName>
</protein>
<dbReference type="Gene3D" id="2.60.40.3440">
    <property type="match status" value="2"/>
</dbReference>